<feature type="transmembrane region" description="Helical" evidence="11">
    <location>
        <begin position="1124"/>
        <end position="1146"/>
    </location>
</feature>
<organism evidence="13 14">
    <name type="scientific">Cymbomonas tetramitiformis</name>
    <dbReference type="NCBI Taxonomy" id="36881"/>
    <lineage>
        <taxon>Eukaryota</taxon>
        <taxon>Viridiplantae</taxon>
        <taxon>Chlorophyta</taxon>
        <taxon>Pyramimonadophyceae</taxon>
        <taxon>Pyramimonadales</taxon>
        <taxon>Pyramimonadaceae</taxon>
        <taxon>Cymbomonas</taxon>
    </lineage>
</organism>
<feature type="region of interest" description="Disordered" evidence="10">
    <location>
        <begin position="566"/>
        <end position="601"/>
    </location>
</feature>
<dbReference type="Proteomes" id="UP001190700">
    <property type="component" value="Unassembled WGS sequence"/>
</dbReference>
<dbReference type="GO" id="GO:0016020">
    <property type="term" value="C:membrane"/>
    <property type="evidence" value="ECO:0007669"/>
    <property type="project" value="InterPro"/>
</dbReference>
<keyword evidence="5 11" id="KW-1133">Transmembrane helix</keyword>
<evidence type="ECO:0000256" key="11">
    <source>
        <dbReference type="SAM" id="Phobius"/>
    </source>
</evidence>
<keyword evidence="2" id="KW-0813">Transport</keyword>
<keyword evidence="8" id="KW-1071">Ligand-gated ion channel</keyword>
<feature type="compositionally biased region" description="Acidic residues" evidence="10">
    <location>
        <begin position="2047"/>
        <end position="2058"/>
    </location>
</feature>
<dbReference type="InterPro" id="IPR036300">
    <property type="entry name" value="MIR_dom_sf"/>
</dbReference>
<name>A0AAE0G204_9CHLO</name>
<evidence type="ECO:0000256" key="5">
    <source>
        <dbReference type="ARBA" id="ARBA00022989"/>
    </source>
</evidence>
<feature type="domain" description="MIR" evidence="12">
    <location>
        <begin position="332"/>
        <end position="401"/>
    </location>
</feature>
<dbReference type="Gene3D" id="1.20.120.350">
    <property type="entry name" value="Voltage-gated potassium channels. Chain C"/>
    <property type="match status" value="1"/>
</dbReference>
<protein>
    <recommendedName>
        <fullName evidence="12">MIR domain-containing protein</fullName>
    </recommendedName>
</protein>
<feature type="transmembrane region" description="Helical" evidence="11">
    <location>
        <begin position="2666"/>
        <end position="2686"/>
    </location>
</feature>
<dbReference type="InterPro" id="IPR035910">
    <property type="entry name" value="RyR/IP3R_RIH_dom_sf"/>
</dbReference>
<dbReference type="PROSITE" id="PS50919">
    <property type="entry name" value="MIR"/>
    <property type="match status" value="2"/>
</dbReference>
<dbReference type="Gene3D" id="1.10.287.70">
    <property type="match status" value="1"/>
</dbReference>
<feature type="transmembrane region" description="Helical" evidence="11">
    <location>
        <begin position="2619"/>
        <end position="2645"/>
    </location>
</feature>
<feature type="transmembrane region" description="Helical" evidence="11">
    <location>
        <begin position="2732"/>
        <end position="2755"/>
    </location>
</feature>
<evidence type="ECO:0000256" key="1">
    <source>
        <dbReference type="ARBA" id="ARBA00004127"/>
    </source>
</evidence>
<evidence type="ECO:0000313" key="14">
    <source>
        <dbReference type="Proteomes" id="UP001190700"/>
    </source>
</evidence>
<accession>A0AAE0G204</accession>
<evidence type="ECO:0000256" key="8">
    <source>
        <dbReference type="ARBA" id="ARBA00023286"/>
    </source>
</evidence>
<evidence type="ECO:0000256" key="4">
    <source>
        <dbReference type="ARBA" id="ARBA00022737"/>
    </source>
</evidence>
<evidence type="ECO:0000256" key="9">
    <source>
        <dbReference type="ARBA" id="ARBA00023303"/>
    </source>
</evidence>
<dbReference type="GO" id="GO:0005262">
    <property type="term" value="F:calcium channel activity"/>
    <property type="evidence" value="ECO:0007669"/>
    <property type="project" value="InterPro"/>
</dbReference>
<dbReference type="InterPro" id="IPR000699">
    <property type="entry name" value="RIH_dom"/>
</dbReference>
<evidence type="ECO:0000256" key="2">
    <source>
        <dbReference type="ARBA" id="ARBA00022448"/>
    </source>
</evidence>
<evidence type="ECO:0000256" key="3">
    <source>
        <dbReference type="ARBA" id="ARBA00022692"/>
    </source>
</evidence>
<reference evidence="13 14" key="1">
    <citation type="journal article" date="2015" name="Genome Biol. Evol.">
        <title>Comparative Genomics of a Bacterivorous Green Alga Reveals Evolutionary Causalities and Consequences of Phago-Mixotrophic Mode of Nutrition.</title>
        <authorList>
            <person name="Burns J.A."/>
            <person name="Paasch A."/>
            <person name="Narechania A."/>
            <person name="Kim E."/>
        </authorList>
    </citation>
    <scope>NUCLEOTIDE SEQUENCE [LARGE SCALE GENOMIC DNA]</scope>
    <source>
        <strain evidence="13 14">PLY_AMNH</strain>
    </source>
</reference>
<dbReference type="GO" id="GO:0012505">
    <property type="term" value="C:endomembrane system"/>
    <property type="evidence" value="ECO:0007669"/>
    <property type="project" value="UniProtKB-SubCell"/>
</dbReference>
<dbReference type="SUPFAM" id="SSF100909">
    <property type="entry name" value="IP3 receptor type 1 binding core, domain 2"/>
    <property type="match status" value="1"/>
</dbReference>
<evidence type="ECO:0000256" key="10">
    <source>
        <dbReference type="SAM" id="MobiDB-lite"/>
    </source>
</evidence>
<evidence type="ECO:0000256" key="7">
    <source>
        <dbReference type="ARBA" id="ARBA00023136"/>
    </source>
</evidence>
<feature type="domain" description="MIR" evidence="12">
    <location>
        <begin position="143"/>
        <end position="203"/>
    </location>
</feature>
<keyword evidence="4" id="KW-0677">Repeat</keyword>
<keyword evidence="14" id="KW-1185">Reference proteome</keyword>
<dbReference type="Pfam" id="PF02815">
    <property type="entry name" value="MIR"/>
    <property type="match status" value="1"/>
</dbReference>
<dbReference type="Pfam" id="PF08709">
    <property type="entry name" value="Ins145_P3_rec"/>
    <property type="match status" value="1"/>
</dbReference>
<dbReference type="InterPro" id="IPR005821">
    <property type="entry name" value="Ion_trans_dom"/>
</dbReference>
<dbReference type="InterPro" id="IPR027359">
    <property type="entry name" value="Volt_channel_dom_sf"/>
</dbReference>
<keyword evidence="6" id="KW-0406">Ion transport</keyword>
<dbReference type="Pfam" id="PF01365">
    <property type="entry name" value="RYDR_ITPR"/>
    <property type="match status" value="1"/>
</dbReference>
<evidence type="ECO:0000259" key="12">
    <source>
        <dbReference type="PROSITE" id="PS50919"/>
    </source>
</evidence>
<comment type="caution">
    <text evidence="13">The sequence shown here is derived from an EMBL/GenBank/DDBJ whole genome shotgun (WGS) entry which is preliminary data.</text>
</comment>
<keyword evidence="9" id="KW-0407">Ion channel</keyword>
<dbReference type="PANTHER" id="PTHR13715:SF99">
    <property type="entry name" value="INOSITOL 1,4,5-TRISPHOSPHATE RECEPTOR-LIKE PROTEIN A"/>
    <property type="match status" value="1"/>
</dbReference>
<proteinExistence type="predicted"/>
<gene>
    <name evidence="13" type="ORF">CYMTET_21539</name>
</gene>
<feature type="transmembrane region" description="Helical" evidence="11">
    <location>
        <begin position="2566"/>
        <end position="2586"/>
    </location>
</feature>
<keyword evidence="3 11" id="KW-0812">Transmembrane</keyword>
<dbReference type="InterPro" id="IPR015925">
    <property type="entry name" value="Ryanodine_IP3_receptor"/>
</dbReference>
<dbReference type="Gene3D" id="2.80.10.50">
    <property type="match status" value="2"/>
</dbReference>
<evidence type="ECO:0000313" key="13">
    <source>
        <dbReference type="EMBL" id="KAK3270055.1"/>
    </source>
</evidence>
<keyword evidence="7 11" id="KW-0472">Membrane</keyword>
<dbReference type="InterPro" id="IPR013662">
    <property type="entry name" value="RIH_assoc-dom"/>
</dbReference>
<dbReference type="EMBL" id="LGRX02010592">
    <property type="protein sequence ID" value="KAK3270055.1"/>
    <property type="molecule type" value="Genomic_DNA"/>
</dbReference>
<dbReference type="InterPro" id="IPR014821">
    <property type="entry name" value="Ins145_P3_rcpt"/>
</dbReference>
<dbReference type="SUPFAM" id="SSF82109">
    <property type="entry name" value="MIR domain"/>
    <property type="match status" value="1"/>
</dbReference>
<comment type="subcellular location">
    <subcellularLocation>
        <location evidence="1">Endomembrane system</location>
        <topology evidence="1">Multi-pass membrane protein</topology>
    </subcellularLocation>
</comment>
<dbReference type="SUPFAM" id="SSF81324">
    <property type="entry name" value="Voltage-gated potassium channels"/>
    <property type="match status" value="1"/>
</dbReference>
<feature type="region of interest" description="Disordered" evidence="10">
    <location>
        <begin position="2044"/>
        <end position="2066"/>
    </location>
</feature>
<sequence length="2900" mass="326010">MGDSDETSPPLKYGDYITLRGGPTGFLFAEGTMDDDMCLQTNVKRFDNCIFQIRIQNQYSAARELSEFDTDVELALATDEGAAPLPVTDNKTTTDTIRDTFNDEAEEDEEEDLDPAAKFRMALERGKENEQTLNESYFEQKKGVGVCYGDNIQLMHVNSGKFLTVNVSEVATVERANLRVLVDEDGSNLSWLNVEPRFKIDRLGDPVLSDAQVFLRVASRTSEYIRASDSEGEGALEREINCSLDRTAWNLVLYDSLETEGTKKLLHAGDIIYLADPESDSQLRLLQPSEGEALREGEAISPADVFLDPVSEKGEIDSNAMFLIECEDASIGGKLVWRDETYRLRHLNTGRYLCTRKMDTPKTTPRGSSQDVFCFSSHDNQHFDGVSETQCVSTVFKLQPLYQQEVRSGDDRYVPNSTAVQLVDAFGNFMVRGDSQKIDGSTLIRIPALPEKSAAVSLLVVRLPREMVRDSLVGLSALLRLQGFKEDLLRMAFSTVRRKMYHIEEVVTKLIAFTNDISLSTPYKEIHQLDKSGSLKQNKERQKLLKEEGVLISILETLEILANANQGPSRPVSRPGGDQGAPLEEASGNQEPDPQSYGSVRGENGEVVLTLPRDILAELRKCLCPAGFRLLYFCLHGSSPIQMHVASKLYVFINYVGKEPGATRCIVEMLGTNRELQESRVGRREVATFVNMIRGSPMNSTLLSLLKSVCSCMGNGVDNNQGAVVSLLLDSAPELLIQVGVDTTGGRLPWKIEQKPIYQGADPKTVAGGLLKAEGLPTVVLCWQSSKEELSPHALFGKSSVSVVELCTKPAMPEKQSTMLKQQLASLEEAARKRKMIADYFTAQVNLAAEMCLDRNYNSIESLYKTFGGECGDAVRQFGPELEAPANQVMAYEVLVSMVATESLPPYLRASVVSLLVFMYVDCAPQTRMRVPRLTRSWDDVPSPGAATTVVALPCVAVDRRNFFSLLQDIISDHLHQLNGSCGNELTSATVKLLLWLMEFRFYSTTAQIQDVVEPLAASIDRRGKDSGKKDRASSFSEAKSATLTPTKSFTKVYPLEAEEAKEEAEPVEETVDDRKKSMRGQVLTFLESRLMLILVLVLVFASVGTALYAQLTARDKELGFLLFDYFGTAVFAIELFTRLSCYMYVFKEFWSFWKDAFNILDGVVVGMDFAFIALDILTAIGSSSSGGSDQVSGFTKGLRSLRVIRFLRMMRVVRAARVVRRLRDTFLIQKAEYQLPERYGKTAASQLTTMVSMVEVITYTNKLWRDHNLSKVLECFKKWATGDSPEEPPELFEEAIEKGKILNYGKGSELDLVLLDLCMYEDPVLVQRSLTCLMDMHSMKSHLLRDIKDIQLLTVEKDMHYKDELEQHVLIVRQLAETFELWDGLESPEDLAKLEEMKDKLNLLTLSCRKYHEKLDFGNLYRPNFHMQNMLTNLGAFEAMTTILGLAAELEDEGEEAEDEDEDDGSAGGQEVKQQAVLDILTLTCKFLCAWVFQNPHNQAIAHKEIKTFMDLADQAGDVGAVRIIAEVFRDNLELMPLFNNQLIVDFVSSMKHSMIVPSSAEPQEEGTARFPSPELLVVFNAITASGHRGILANQYGVMKEFTRTETVQSGLLFLSCTPDSELYQYRKDLCALAEKQSNPDVEDPDEEHLPPDLVFHTALLEMLAKCAVGRVSITIIEVKLQTLYPYEDQLFALLDPDLSLVVKVPLANYLYQACIDVQITVPNLAEHPLLWRWLKQFPRVFRSAHDVLSTLSRSEKKNGRIVVTMAQRRQIRYAFICVDVVQSVFSREGAGVVSGRKLVDPDSPAAIAAIRRQAALDPKRNVLLGGAPNEVELDKPAFNPNMMSPDETAEGNEEEVDEFAWLDDLVMETYNGCSGLYEENKRNRATNTSVLNLKMHRELETCLMVLGLTSAKMQAHHAKMQGGASKTVEEDDQSLNFEDEIAGKLKRFSTMVSTDEDLLQKIKNDRMEVMAIMESLPREADDSEDVELQFEPLIRKLVRHTRSQLTLAAEGKKKLLSEECTESAIWMIQLFRNMIEEKWGMNIDDRDDEGGEEEDEKGGPTQSMLNEAGATSLCLDLIAPGIDEALVLECVKCLIALLFKEGGHGETQETINTHLSGGHSELFFLLCRQWITRMTEWHKVMEDEIKQGGFLSENENGEDYVHEIPEMSILLRFLQLCSEGHFLPNQEIVREQPNNATNVNLLNDMVEHIQVLSKFQCQLNTQAGKAMTDLILEVIQGPCFENQSHFALRTELIETLNRMLRARVVRDCIEEEEDELKETVLSIFQGLLEGQGQGEGSNVYERVLAVLHFDVLHMMAVGGDGDPKPPGTPMSTAQTESLVLMQMLFNYRPSLKDVLGPGKTQEMDDLLGIDENGQRKSNYKPTVCSVEVVWNGVLQRRFFHVPTICHDLSDASKAQFVEEVDRSSQESKLAEFMESAKDLHLEILHQQQLKLLNIAHVFSRQNQNNATWMGFSLACIINLIMAIFYKSGSCGDGESEGELTAYKYGDVDGVIDAAKYGCNVTACKFAEDPTISPWIQADYASQCLDSCAKGDCVYMDDAIQTTVMVINVFQIIFSAFVLILFLVVRVPMLYQSLRAKDCSRLSAGMFAMFDPLTVYYLWYQVFAVMALLKANWYSAFLLLDIIVKDGTTRAVVRAVYVPRKQLSMTLILGLFIIYIFAIFNFFYYRDKFSASGSYEDCTTLMDCFKTTLGYGLRNGGGIGDIMTHTLGERFWFDILFFFVVLIVMLNVIFGIIIDTFSELRSQKVERLEDTLEKCFICGIEKAEFDKQSDSRLSGFTDHYKNDHNMWSYFYFIVYIKEQDKDDDDGLEQYVRRNLDMGDISWFPIGRAMTLTLEEEEEDLPGKVDTLGEELRALKSDLELSFRTMSDQLTKMQDKIKAS</sequence>
<dbReference type="InterPro" id="IPR016093">
    <property type="entry name" value="MIR_motif"/>
</dbReference>
<feature type="transmembrane region" description="Helical" evidence="11">
    <location>
        <begin position="1091"/>
        <end position="1112"/>
    </location>
</feature>
<feature type="transmembrane region" description="Helical" evidence="11">
    <location>
        <begin position="2468"/>
        <end position="2487"/>
    </location>
</feature>
<dbReference type="Pfam" id="PF00520">
    <property type="entry name" value="Ion_trans"/>
    <property type="match status" value="2"/>
</dbReference>
<dbReference type="PANTHER" id="PTHR13715">
    <property type="entry name" value="RYANODINE RECEPTOR AND IP3 RECEPTOR"/>
    <property type="match status" value="1"/>
</dbReference>
<dbReference type="Pfam" id="PF08454">
    <property type="entry name" value="RIH_assoc"/>
    <property type="match status" value="1"/>
</dbReference>
<feature type="compositionally biased region" description="Polar residues" evidence="10">
    <location>
        <begin position="587"/>
        <end position="598"/>
    </location>
</feature>
<evidence type="ECO:0000256" key="6">
    <source>
        <dbReference type="ARBA" id="ARBA00023065"/>
    </source>
</evidence>